<protein>
    <submittedName>
        <fullName evidence="1">Uncharacterized protein</fullName>
    </submittedName>
</protein>
<dbReference type="AlphaFoldDB" id="A0AAW7HE10"/>
<proteinExistence type="predicted"/>
<accession>A0AAW7HE10</accession>
<organism evidence="1 2">
    <name type="scientific">Pseudomonas alloputida</name>
    <dbReference type="NCBI Taxonomy" id="1940621"/>
    <lineage>
        <taxon>Bacteria</taxon>
        <taxon>Pseudomonadati</taxon>
        <taxon>Pseudomonadota</taxon>
        <taxon>Gammaproteobacteria</taxon>
        <taxon>Pseudomonadales</taxon>
        <taxon>Pseudomonadaceae</taxon>
        <taxon>Pseudomonas</taxon>
    </lineage>
</organism>
<comment type="caution">
    <text evidence="1">The sequence shown here is derived from an EMBL/GenBank/DDBJ whole genome shotgun (WGS) entry which is preliminary data.</text>
</comment>
<dbReference type="RefSeq" id="WP_054925925.1">
    <property type="nucleotide sequence ID" value="NZ_JAJSRF020000001.1"/>
</dbReference>
<gene>
    <name evidence="1" type="ORF">LU674_001570</name>
</gene>
<evidence type="ECO:0000313" key="2">
    <source>
        <dbReference type="Proteomes" id="UP001165439"/>
    </source>
</evidence>
<name>A0AAW7HE10_9PSED</name>
<dbReference type="Proteomes" id="UP001165439">
    <property type="component" value="Unassembled WGS sequence"/>
</dbReference>
<dbReference type="EMBL" id="JAJSRF020000001">
    <property type="protein sequence ID" value="MDM3951040.1"/>
    <property type="molecule type" value="Genomic_DNA"/>
</dbReference>
<reference evidence="1" key="1">
    <citation type="submission" date="2023-06" db="EMBL/GenBank/DDBJ databases">
        <title>MBL-encoding genomic islands in Pseudomonas spp. in Poland.</title>
        <authorList>
            <person name="Urbanowicz P."/>
            <person name="Izdebski R."/>
            <person name="Biedrzycka M."/>
            <person name="Gniadkowski M."/>
        </authorList>
    </citation>
    <scope>NUCLEOTIDE SEQUENCE</scope>
    <source>
        <strain evidence="1">NMI5768_13</strain>
    </source>
</reference>
<evidence type="ECO:0000313" key="1">
    <source>
        <dbReference type="EMBL" id="MDM3951040.1"/>
    </source>
</evidence>
<sequence>MTEKTYRIFHNYDRGDQSEYLTSSTDPTRAAIYCQFLAEDQLDESASVRNSGIAKALVQFYGCTPVEKTHSAIGIDLYFAREGLCGDYEQLMADQSLQREGIIDLIRPYTDCVGDAASHQELNTEQVNAKNSIG</sequence>